<feature type="transmembrane region" description="Helical" evidence="9">
    <location>
        <begin position="243"/>
        <end position="263"/>
    </location>
</feature>
<evidence type="ECO:0000256" key="1">
    <source>
        <dbReference type="ARBA" id="ARBA00004141"/>
    </source>
</evidence>
<evidence type="ECO:0000256" key="8">
    <source>
        <dbReference type="SAM" id="MobiDB-lite"/>
    </source>
</evidence>
<dbReference type="AlphaFoldDB" id="A0A8T0H3Z5"/>
<evidence type="ECO:0000256" key="3">
    <source>
        <dbReference type="ARBA" id="ARBA00022448"/>
    </source>
</evidence>
<evidence type="ECO:0000259" key="10">
    <source>
        <dbReference type="Pfam" id="PF01490"/>
    </source>
</evidence>
<accession>A0A8T0H3Z5</accession>
<feature type="transmembrane region" description="Helical" evidence="9">
    <location>
        <begin position="117"/>
        <end position="141"/>
    </location>
</feature>
<sequence>MADYSPKKGGAQAVTMAQTERTPLLPSKRQDLVEEDVYDDYHEASVASGVFNLSTTIVGAGIMALPATMKVLGLPLGILSIIIMGILSENSIQIMLRYSRPSGARSYGGLMGDAFGALGRVLVQLCIIINNIGILIVYLIIIGDVLSGTSGAGKHYTGVLEEWAGGATWWNERTFVLFTITVVILLPLVSFRHVDSLKWTSALSVALAVVFVVIIAGVTMWKLFAGEIPMPRLTPDVYDQKSFWRLFTVIPVIMTAYICHHNVHPIANELSGSVDSSDEKMQTVVRWSMFLCGTIYLCTATFGYLLFGDATGDDILSNFDTDLGVPFSHLICIIVRISYAVHIMLVFPLLNFSLRLNLDSILFPRATPLAHDTIRFALITAFLVCSIFFGSAVVPNIWIVFQFTGATATVCLGFIFPALVLLKDKPLLATKRDRQEAVVMVILAVLSSVVAVSTNLFNLLEPGTPGVPAGLTAYLGTSFN</sequence>
<dbReference type="GO" id="GO:0015179">
    <property type="term" value="F:L-amino acid transmembrane transporter activity"/>
    <property type="evidence" value="ECO:0007669"/>
    <property type="project" value="TreeGrafter"/>
</dbReference>
<keyword evidence="12" id="KW-1185">Reference proteome</keyword>
<feature type="transmembrane region" description="Helical" evidence="9">
    <location>
        <begin position="437"/>
        <end position="457"/>
    </location>
</feature>
<gene>
    <name evidence="11" type="ORF">KC19_8G162700</name>
</gene>
<dbReference type="GO" id="GO:0031090">
    <property type="term" value="C:organelle membrane"/>
    <property type="evidence" value="ECO:0007669"/>
    <property type="project" value="UniProtKB-ARBA"/>
</dbReference>
<keyword evidence="7 9" id="KW-0472">Membrane</keyword>
<evidence type="ECO:0000313" key="11">
    <source>
        <dbReference type="EMBL" id="KAG0565084.1"/>
    </source>
</evidence>
<evidence type="ECO:0000256" key="5">
    <source>
        <dbReference type="ARBA" id="ARBA00022970"/>
    </source>
</evidence>
<evidence type="ECO:0000256" key="6">
    <source>
        <dbReference type="ARBA" id="ARBA00022989"/>
    </source>
</evidence>
<dbReference type="PANTHER" id="PTHR22950:SF458">
    <property type="entry name" value="SODIUM-COUPLED NEUTRAL AMINO ACID TRANSPORTER 11-RELATED"/>
    <property type="match status" value="1"/>
</dbReference>
<dbReference type="Pfam" id="PF01490">
    <property type="entry name" value="Aa_trans"/>
    <property type="match status" value="1"/>
</dbReference>
<feature type="domain" description="Amino acid transporter transmembrane" evidence="10">
    <location>
        <begin position="42"/>
        <end position="452"/>
    </location>
</feature>
<proteinExistence type="inferred from homology"/>
<evidence type="ECO:0000256" key="4">
    <source>
        <dbReference type="ARBA" id="ARBA00022692"/>
    </source>
</evidence>
<feature type="transmembrane region" description="Helical" evidence="9">
    <location>
        <begin position="284"/>
        <end position="307"/>
    </location>
</feature>
<evidence type="ECO:0000313" key="12">
    <source>
        <dbReference type="Proteomes" id="UP000822688"/>
    </source>
</evidence>
<feature type="transmembrane region" description="Helical" evidence="9">
    <location>
        <begin position="373"/>
        <end position="393"/>
    </location>
</feature>
<keyword evidence="6 9" id="KW-1133">Transmembrane helix</keyword>
<protein>
    <recommendedName>
        <fullName evidence="10">Amino acid transporter transmembrane domain-containing protein</fullName>
    </recommendedName>
</protein>
<reference evidence="11" key="1">
    <citation type="submission" date="2020-06" db="EMBL/GenBank/DDBJ databases">
        <title>WGS assembly of Ceratodon purpureus strain R40.</title>
        <authorList>
            <person name="Carey S.B."/>
            <person name="Jenkins J."/>
            <person name="Shu S."/>
            <person name="Lovell J.T."/>
            <person name="Sreedasyam A."/>
            <person name="Maumus F."/>
            <person name="Tiley G.P."/>
            <person name="Fernandez-Pozo N."/>
            <person name="Barry K."/>
            <person name="Chen C."/>
            <person name="Wang M."/>
            <person name="Lipzen A."/>
            <person name="Daum C."/>
            <person name="Saski C.A."/>
            <person name="Payton A.C."/>
            <person name="Mcbreen J.C."/>
            <person name="Conrad R.E."/>
            <person name="Kollar L.M."/>
            <person name="Olsson S."/>
            <person name="Huttunen S."/>
            <person name="Landis J.B."/>
            <person name="Wickett N.J."/>
            <person name="Johnson M.G."/>
            <person name="Rensing S.A."/>
            <person name="Grimwood J."/>
            <person name="Schmutz J."/>
            <person name="Mcdaniel S.F."/>
        </authorList>
    </citation>
    <scope>NUCLEOTIDE SEQUENCE</scope>
    <source>
        <strain evidence="11">R40</strain>
    </source>
</reference>
<feature type="transmembrane region" description="Helical" evidence="9">
    <location>
        <begin position="399"/>
        <end position="422"/>
    </location>
</feature>
<feature type="transmembrane region" description="Helical" evidence="9">
    <location>
        <begin position="203"/>
        <end position="223"/>
    </location>
</feature>
<feature type="transmembrane region" description="Helical" evidence="9">
    <location>
        <begin position="174"/>
        <end position="191"/>
    </location>
</feature>
<dbReference type="Proteomes" id="UP000822688">
    <property type="component" value="Chromosome 8"/>
</dbReference>
<evidence type="ECO:0000256" key="9">
    <source>
        <dbReference type="SAM" id="Phobius"/>
    </source>
</evidence>
<keyword evidence="4 9" id="KW-0812">Transmembrane</keyword>
<dbReference type="EMBL" id="CM026429">
    <property type="protein sequence ID" value="KAG0565084.1"/>
    <property type="molecule type" value="Genomic_DNA"/>
</dbReference>
<name>A0A8T0H3Z5_CERPU</name>
<keyword evidence="3" id="KW-0813">Transport</keyword>
<comment type="caution">
    <text evidence="11">The sequence shown here is derived from an EMBL/GenBank/DDBJ whole genome shotgun (WGS) entry which is preliminary data.</text>
</comment>
<organism evidence="11 12">
    <name type="scientific">Ceratodon purpureus</name>
    <name type="common">Fire moss</name>
    <name type="synonym">Dicranum purpureum</name>
    <dbReference type="NCBI Taxonomy" id="3225"/>
    <lineage>
        <taxon>Eukaryota</taxon>
        <taxon>Viridiplantae</taxon>
        <taxon>Streptophyta</taxon>
        <taxon>Embryophyta</taxon>
        <taxon>Bryophyta</taxon>
        <taxon>Bryophytina</taxon>
        <taxon>Bryopsida</taxon>
        <taxon>Dicranidae</taxon>
        <taxon>Pseudoditrichales</taxon>
        <taxon>Ditrichaceae</taxon>
        <taxon>Ceratodon</taxon>
    </lineage>
</organism>
<evidence type="ECO:0000256" key="7">
    <source>
        <dbReference type="ARBA" id="ARBA00023136"/>
    </source>
</evidence>
<dbReference type="InterPro" id="IPR013057">
    <property type="entry name" value="AA_transpt_TM"/>
</dbReference>
<keyword evidence="5" id="KW-0029">Amino-acid transport</keyword>
<comment type="similarity">
    <text evidence="2">Belongs to the amino acid/polyamine transporter 2 family.</text>
</comment>
<feature type="transmembrane region" description="Helical" evidence="9">
    <location>
        <begin position="327"/>
        <end position="352"/>
    </location>
</feature>
<feature type="region of interest" description="Disordered" evidence="8">
    <location>
        <begin position="1"/>
        <end position="20"/>
    </location>
</feature>
<feature type="transmembrane region" description="Helical" evidence="9">
    <location>
        <begin position="72"/>
        <end position="96"/>
    </location>
</feature>
<evidence type="ECO:0000256" key="2">
    <source>
        <dbReference type="ARBA" id="ARBA00008066"/>
    </source>
</evidence>
<comment type="subcellular location">
    <subcellularLocation>
        <location evidence="1">Membrane</location>
        <topology evidence="1">Multi-pass membrane protein</topology>
    </subcellularLocation>
</comment>
<dbReference type="PANTHER" id="PTHR22950">
    <property type="entry name" value="AMINO ACID TRANSPORTER"/>
    <property type="match status" value="1"/>
</dbReference>